<evidence type="ECO:0000313" key="13">
    <source>
        <dbReference type="EMBL" id="UZF86402.1"/>
    </source>
</evidence>
<dbReference type="GO" id="GO:0005829">
    <property type="term" value="C:cytosol"/>
    <property type="evidence" value="ECO:0007669"/>
    <property type="project" value="TreeGrafter"/>
</dbReference>
<dbReference type="InterPro" id="IPR027417">
    <property type="entry name" value="P-loop_NTPase"/>
</dbReference>
<feature type="domain" description="EngB-type G" evidence="12">
    <location>
        <begin position="41"/>
        <end position="242"/>
    </location>
</feature>
<organism evidence="13">
    <name type="scientific">Bosea sp. NBC_00436</name>
    <dbReference type="NCBI Taxonomy" id="2969620"/>
    <lineage>
        <taxon>Bacteria</taxon>
        <taxon>Pseudomonadati</taxon>
        <taxon>Pseudomonadota</taxon>
        <taxon>Alphaproteobacteria</taxon>
        <taxon>Hyphomicrobiales</taxon>
        <taxon>Boseaceae</taxon>
        <taxon>Bosea</taxon>
    </lineage>
</organism>
<comment type="similarity">
    <text evidence="2 10">Belongs to the TRAFAC class TrmE-Era-EngA-EngB-Septin-like GTPase superfamily. EngB GTPase family.</text>
</comment>
<dbReference type="PROSITE" id="PS51706">
    <property type="entry name" value="G_ENGB"/>
    <property type="match status" value="1"/>
</dbReference>
<dbReference type="Pfam" id="PF01926">
    <property type="entry name" value="MMR_HSR1"/>
    <property type="match status" value="1"/>
</dbReference>
<feature type="region of interest" description="Disordered" evidence="11">
    <location>
        <begin position="85"/>
        <end position="112"/>
    </location>
</feature>
<gene>
    <name evidence="10" type="primary">engB</name>
    <name evidence="13" type="ORF">NWE54_21885</name>
</gene>
<evidence type="ECO:0000259" key="12">
    <source>
        <dbReference type="PROSITE" id="PS51706"/>
    </source>
</evidence>
<dbReference type="InterPro" id="IPR030393">
    <property type="entry name" value="G_ENGB_dom"/>
</dbReference>
<sequence>MTTSTTKPYDAEEIEAARKLFEGPWDFVWASTKIDDLPPMVGQEIAFAGRSNVGKSSLINALTRRNALARTSHTPGRTQQLNFFRQTEHEEPAGAGSPGSKRSREKPVPVYSPHAPTIVDMPGYGYAAVGKEKVAAWTRLIHDYLRGRSNLMRVYLLIDARHGIKDVDGAVLETLDKAAVSYQVVLTKGDALKPADQKFMTEATFDEIKRRPAAFPEVLLTSSETGAGMPEFRAAIGRVLAEHG</sequence>
<dbReference type="EMBL" id="CP102774">
    <property type="protein sequence ID" value="UZF86402.1"/>
    <property type="molecule type" value="Genomic_DNA"/>
</dbReference>
<dbReference type="HAMAP" id="MF_00321">
    <property type="entry name" value="GTPase_EngB"/>
    <property type="match status" value="1"/>
</dbReference>
<evidence type="ECO:0000256" key="8">
    <source>
        <dbReference type="ARBA" id="ARBA00023210"/>
    </source>
</evidence>
<evidence type="ECO:0000256" key="3">
    <source>
        <dbReference type="ARBA" id="ARBA00022618"/>
    </source>
</evidence>
<dbReference type="Gene3D" id="3.40.50.300">
    <property type="entry name" value="P-loop containing nucleotide triphosphate hydrolases"/>
    <property type="match status" value="1"/>
</dbReference>
<keyword evidence="4" id="KW-0479">Metal-binding</keyword>
<dbReference type="GO" id="GO:0005525">
    <property type="term" value="F:GTP binding"/>
    <property type="evidence" value="ECO:0007669"/>
    <property type="project" value="UniProtKB-UniRule"/>
</dbReference>
<evidence type="ECO:0000256" key="11">
    <source>
        <dbReference type="SAM" id="MobiDB-lite"/>
    </source>
</evidence>
<evidence type="ECO:0000256" key="1">
    <source>
        <dbReference type="ARBA" id="ARBA00001946"/>
    </source>
</evidence>
<reference evidence="13" key="1">
    <citation type="submission" date="2022-08" db="EMBL/GenBank/DDBJ databases">
        <title>Complete Genome Sequences of 2 Bosea sp. soil isolates.</title>
        <authorList>
            <person name="Alvarez Arevalo M."/>
            <person name="Sterndorff E.B."/>
            <person name="Faurdal D."/>
            <person name="Joergensen T.S."/>
            <person name="Weber T."/>
        </authorList>
    </citation>
    <scope>NUCLEOTIDE SEQUENCE</scope>
    <source>
        <strain evidence="13">NBC_00436</strain>
    </source>
</reference>
<keyword evidence="6" id="KW-0460">Magnesium</keyword>
<accession>A0A9E7ZSS9</accession>
<evidence type="ECO:0000256" key="10">
    <source>
        <dbReference type="HAMAP-Rule" id="MF_00321"/>
    </source>
</evidence>
<keyword evidence="5 10" id="KW-0547">Nucleotide-binding</keyword>
<keyword evidence="3 10" id="KW-0132">Cell division</keyword>
<dbReference type="InterPro" id="IPR019987">
    <property type="entry name" value="GTP-bd_ribosome_bio_YsxC"/>
</dbReference>
<dbReference type="PANTHER" id="PTHR11649">
    <property type="entry name" value="MSS1/TRME-RELATED GTP-BINDING PROTEIN"/>
    <property type="match status" value="1"/>
</dbReference>
<evidence type="ECO:0000256" key="7">
    <source>
        <dbReference type="ARBA" id="ARBA00023134"/>
    </source>
</evidence>
<keyword evidence="7 10" id="KW-0342">GTP-binding</keyword>
<dbReference type="SUPFAM" id="SSF52540">
    <property type="entry name" value="P-loop containing nucleoside triphosphate hydrolases"/>
    <property type="match status" value="1"/>
</dbReference>
<comment type="function">
    <text evidence="10">Necessary for normal cell division and for the maintenance of normal septation.</text>
</comment>
<keyword evidence="9 10" id="KW-0131">Cell cycle</keyword>
<dbReference type="PANTHER" id="PTHR11649:SF13">
    <property type="entry name" value="ENGB-TYPE G DOMAIN-CONTAINING PROTEIN"/>
    <property type="match status" value="1"/>
</dbReference>
<dbReference type="CDD" id="cd01876">
    <property type="entry name" value="YihA_EngB"/>
    <property type="match status" value="1"/>
</dbReference>
<evidence type="ECO:0000256" key="2">
    <source>
        <dbReference type="ARBA" id="ARBA00009638"/>
    </source>
</evidence>
<evidence type="ECO:0000256" key="4">
    <source>
        <dbReference type="ARBA" id="ARBA00022723"/>
    </source>
</evidence>
<dbReference type="GO" id="GO:0000917">
    <property type="term" value="P:division septum assembly"/>
    <property type="evidence" value="ECO:0007669"/>
    <property type="project" value="UniProtKB-KW"/>
</dbReference>
<dbReference type="GO" id="GO:0046872">
    <property type="term" value="F:metal ion binding"/>
    <property type="evidence" value="ECO:0007669"/>
    <property type="project" value="UniProtKB-KW"/>
</dbReference>
<evidence type="ECO:0000256" key="6">
    <source>
        <dbReference type="ARBA" id="ARBA00022842"/>
    </source>
</evidence>
<name>A0A9E7ZSS9_9HYPH</name>
<comment type="cofactor">
    <cofactor evidence="1">
        <name>Mg(2+)</name>
        <dbReference type="ChEBI" id="CHEBI:18420"/>
    </cofactor>
</comment>
<proteinExistence type="inferred from homology"/>
<keyword evidence="8 10" id="KW-0717">Septation</keyword>
<dbReference type="AlphaFoldDB" id="A0A9E7ZSS9"/>
<dbReference type="InterPro" id="IPR006073">
    <property type="entry name" value="GTP-bd"/>
</dbReference>
<protein>
    <recommendedName>
        <fullName evidence="10">Probable GTP-binding protein EngB</fullName>
    </recommendedName>
</protein>
<evidence type="ECO:0000256" key="9">
    <source>
        <dbReference type="ARBA" id="ARBA00023306"/>
    </source>
</evidence>
<evidence type="ECO:0000256" key="5">
    <source>
        <dbReference type="ARBA" id="ARBA00022741"/>
    </source>
</evidence>